<keyword evidence="7" id="KW-0249">Electron transport</keyword>
<protein>
    <recommendedName>
        <fullName evidence="11">Complex III subunit 9</fullName>
    </recommendedName>
</protein>
<dbReference type="Proteomes" id="UP000327118">
    <property type="component" value="Unassembled WGS sequence"/>
</dbReference>
<dbReference type="InterPro" id="IPR036656">
    <property type="entry name" value="QCR9_sf"/>
</dbReference>
<dbReference type="SUPFAM" id="SSF81514">
    <property type="entry name" value="Subunit X (non-heme 7 kDa protein) of cytochrome bc1 complex (Ubiquinol-cytochrome c reductase)"/>
    <property type="match status" value="1"/>
</dbReference>
<keyword evidence="9" id="KW-0496">Mitochondrion</keyword>
<dbReference type="InterPro" id="IPR008027">
    <property type="entry name" value="QCR9"/>
</dbReference>
<comment type="similarity">
    <text evidence="2">Belongs to the UQCR10/QCR9 family.</text>
</comment>
<evidence type="ECO:0000256" key="11">
    <source>
        <dbReference type="ARBA" id="ARBA00044247"/>
    </source>
</evidence>
<dbReference type="AlphaFoldDB" id="A0A5N6Z9U1"/>
<organism evidence="12 13">
    <name type="scientific">Aspergillus coremiiformis</name>
    <dbReference type="NCBI Taxonomy" id="138285"/>
    <lineage>
        <taxon>Eukaryota</taxon>
        <taxon>Fungi</taxon>
        <taxon>Dikarya</taxon>
        <taxon>Ascomycota</taxon>
        <taxon>Pezizomycotina</taxon>
        <taxon>Eurotiomycetes</taxon>
        <taxon>Eurotiomycetidae</taxon>
        <taxon>Eurotiales</taxon>
        <taxon>Aspergillaceae</taxon>
        <taxon>Aspergillus</taxon>
        <taxon>Aspergillus subgen. Circumdati</taxon>
    </lineage>
</organism>
<comment type="subcellular location">
    <subcellularLocation>
        <location evidence="1">Mitochondrion inner membrane</location>
        <topology evidence="1">Single-pass membrane protein</topology>
    </subcellularLocation>
</comment>
<dbReference type="Gene3D" id="1.20.5.260">
    <property type="entry name" value="Cytochrome b-c1 complex subunit 9"/>
    <property type="match status" value="1"/>
</dbReference>
<sequence length="89" mass="9537">MAGAVCFLSSELTSDVQWLTAVVTAPDCFRYLPACLSSPDHPTMVSSIISPASLTCGLTTTFRGLFRRNAVYLSAIFASAFAFEMCVMA</sequence>
<evidence type="ECO:0000313" key="12">
    <source>
        <dbReference type="EMBL" id="KAE8353616.1"/>
    </source>
</evidence>
<keyword evidence="5" id="KW-0812">Transmembrane</keyword>
<proteinExistence type="inferred from homology"/>
<dbReference type="GO" id="GO:0045275">
    <property type="term" value="C:respiratory chain complex III"/>
    <property type="evidence" value="ECO:0007669"/>
    <property type="project" value="InterPro"/>
</dbReference>
<evidence type="ECO:0000256" key="10">
    <source>
        <dbReference type="ARBA" id="ARBA00023136"/>
    </source>
</evidence>
<keyword evidence="13" id="KW-1185">Reference proteome</keyword>
<keyword evidence="3" id="KW-0813">Transport</keyword>
<evidence type="ECO:0000256" key="2">
    <source>
        <dbReference type="ARBA" id="ARBA00007856"/>
    </source>
</evidence>
<keyword evidence="4" id="KW-0679">Respiratory chain</keyword>
<dbReference type="Pfam" id="PF05365">
    <property type="entry name" value="UCR_UQCRX_QCR9"/>
    <property type="match status" value="1"/>
</dbReference>
<evidence type="ECO:0000256" key="3">
    <source>
        <dbReference type="ARBA" id="ARBA00022448"/>
    </source>
</evidence>
<evidence type="ECO:0000256" key="9">
    <source>
        <dbReference type="ARBA" id="ARBA00023128"/>
    </source>
</evidence>
<dbReference type="GO" id="GO:0006122">
    <property type="term" value="P:mitochondrial electron transport, ubiquinol to cytochrome c"/>
    <property type="evidence" value="ECO:0007669"/>
    <property type="project" value="InterPro"/>
</dbReference>
<keyword evidence="8" id="KW-1133">Transmembrane helix</keyword>
<keyword evidence="6" id="KW-0999">Mitochondrion inner membrane</keyword>
<evidence type="ECO:0000256" key="7">
    <source>
        <dbReference type="ARBA" id="ARBA00022982"/>
    </source>
</evidence>
<accession>A0A5N6Z9U1</accession>
<evidence type="ECO:0000256" key="6">
    <source>
        <dbReference type="ARBA" id="ARBA00022792"/>
    </source>
</evidence>
<evidence type="ECO:0000313" key="13">
    <source>
        <dbReference type="Proteomes" id="UP000327118"/>
    </source>
</evidence>
<evidence type="ECO:0000256" key="1">
    <source>
        <dbReference type="ARBA" id="ARBA00004434"/>
    </source>
</evidence>
<dbReference type="GO" id="GO:0005743">
    <property type="term" value="C:mitochondrial inner membrane"/>
    <property type="evidence" value="ECO:0007669"/>
    <property type="project" value="UniProtKB-SubCell"/>
</dbReference>
<reference evidence="13" key="1">
    <citation type="submission" date="2019-04" db="EMBL/GenBank/DDBJ databases">
        <title>Friends and foes A comparative genomics studyof 23 Aspergillus species from section Flavi.</title>
        <authorList>
            <consortium name="DOE Joint Genome Institute"/>
            <person name="Kjaerbolling I."/>
            <person name="Vesth T."/>
            <person name="Frisvad J.C."/>
            <person name="Nybo J.L."/>
            <person name="Theobald S."/>
            <person name="Kildgaard S."/>
            <person name="Isbrandt T."/>
            <person name="Kuo A."/>
            <person name="Sato A."/>
            <person name="Lyhne E.K."/>
            <person name="Kogle M.E."/>
            <person name="Wiebenga A."/>
            <person name="Kun R.S."/>
            <person name="Lubbers R.J."/>
            <person name="Makela M.R."/>
            <person name="Barry K."/>
            <person name="Chovatia M."/>
            <person name="Clum A."/>
            <person name="Daum C."/>
            <person name="Haridas S."/>
            <person name="He G."/>
            <person name="LaButti K."/>
            <person name="Lipzen A."/>
            <person name="Mondo S."/>
            <person name="Riley R."/>
            <person name="Salamov A."/>
            <person name="Simmons B.A."/>
            <person name="Magnuson J.K."/>
            <person name="Henrissat B."/>
            <person name="Mortensen U.H."/>
            <person name="Larsen T.O."/>
            <person name="Devries R.P."/>
            <person name="Grigoriev I.V."/>
            <person name="Machida M."/>
            <person name="Baker S.E."/>
            <person name="Andersen M.R."/>
        </authorList>
    </citation>
    <scope>NUCLEOTIDE SEQUENCE [LARGE SCALE GENOMIC DNA]</scope>
    <source>
        <strain evidence="13">CBS 553.77</strain>
    </source>
</reference>
<name>A0A5N6Z9U1_9EURO</name>
<gene>
    <name evidence="12" type="ORF">BDV28DRAFT_132819</name>
</gene>
<evidence type="ECO:0000256" key="4">
    <source>
        <dbReference type="ARBA" id="ARBA00022660"/>
    </source>
</evidence>
<evidence type="ECO:0000256" key="8">
    <source>
        <dbReference type="ARBA" id="ARBA00022989"/>
    </source>
</evidence>
<keyword evidence="10" id="KW-0472">Membrane</keyword>
<evidence type="ECO:0000256" key="5">
    <source>
        <dbReference type="ARBA" id="ARBA00022692"/>
    </source>
</evidence>
<dbReference type="EMBL" id="ML739093">
    <property type="protein sequence ID" value="KAE8353616.1"/>
    <property type="molecule type" value="Genomic_DNA"/>
</dbReference>
<dbReference type="OrthoDB" id="44067at2759"/>